<organism evidence="2 3">
    <name type="scientific">Paenibacillus rhizosphaerae</name>
    <dbReference type="NCBI Taxonomy" id="297318"/>
    <lineage>
        <taxon>Bacteria</taxon>
        <taxon>Bacillati</taxon>
        <taxon>Bacillota</taxon>
        <taxon>Bacilli</taxon>
        <taxon>Bacillales</taxon>
        <taxon>Paenibacillaceae</taxon>
        <taxon>Paenibacillus</taxon>
    </lineage>
</organism>
<feature type="domain" description="DUF4037" evidence="1">
    <location>
        <begin position="124"/>
        <end position="224"/>
    </location>
</feature>
<comment type="caution">
    <text evidence="2">The sequence shown here is derived from an EMBL/GenBank/DDBJ whole genome shotgun (WGS) entry which is preliminary data.</text>
</comment>
<reference evidence="2 3" key="1">
    <citation type="submission" date="2020-08" db="EMBL/GenBank/DDBJ databases">
        <title>Genomic Encyclopedia of Type Strains, Phase III (KMG-III): the genomes of soil and plant-associated and newly described type strains.</title>
        <authorList>
            <person name="Whitman W."/>
        </authorList>
    </citation>
    <scope>NUCLEOTIDE SEQUENCE [LARGE SCALE GENOMIC DNA]</scope>
    <source>
        <strain evidence="2 3">CECT 5831</strain>
    </source>
</reference>
<name>A0A839TK53_9BACL</name>
<evidence type="ECO:0000259" key="1">
    <source>
        <dbReference type="Pfam" id="PF13228"/>
    </source>
</evidence>
<accession>A0A839TK53</accession>
<gene>
    <name evidence="2" type="ORF">FHS19_001676</name>
</gene>
<dbReference type="Pfam" id="PF13228">
    <property type="entry name" value="DUF4037"/>
    <property type="match status" value="1"/>
</dbReference>
<dbReference type="AlphaFoldDB" id="A0A839TK53"/>
<dbReference type="Proteomes" id="UP000517523">
    <property type="component" value="Unassembled WGS sequence"/>
</dbReference>
<evidence type="ECO:0000313" key="2">
    <source>
        <dbReference type="EMBL" id="MBB3127022.1"/>
    </source>
</evidence>
<protein>
    <recommendedName>
        <fullName evidence="1">DUF4037 domain-containing protein</fullName>
    </recommendedName>
</protein>
<dbReference type="RefSeq" id="WP_183581144.1">
    <property type="nucleotide sequence ID" value="NZ_JACHXJ010000001.1"/>
</dbReference>
<dbReference type="InterPro" id="IPR025117">
    <property type="entry name" value="DUF4037"/>
</dbReference>
<sequence>MKGLELCKQFFFDVGFPKIKEEIPEVLPYLAVGLGGGSQCHGNDDEVSRDHGWGPGFAIWLEKDIKTQFERDLKRVLNSLPKKYLGYGWADDEEAEHSCPILDIDDFMNVKVGVKLAPVVDVEWLAIPEEKIFEVTHFPVFYDAAGEITKRFNSFKKYYPDDVWIKRLAYHLQEVWKWNVQYVTRSVNRGDIVTAGLLWGKFAEHTMKVGFLLNREYAPYEKWLYTEFRKLSLLGNEVGDLIARGIHYPSEISKLTEVVEDLYIHELERMGFEPTEVPDAAYPKSTIQLLEYSIGMYNSIKNPEIKRFS</sequence>
<proteinExistence type="predicted"/>
<evidence type="ECO:0000313" key="3">
    <source>
        <dbReference type="Proteomes" id="UP000517523"/>
    </source>
</evidence>
<dbReference type="EMBL" id="JACHXJ010000001">
    <property type="protein sequence ID" value="MBB3127022.1"/>
    <property type="molecule type" value="Genomic_DNA"/>
</dbReference>